<reference evidence="2 3" key="1">
    <citation type="journal article" date="2019" name="Commun. Biol.">
        <title>The bagworm genome reveals a unique fibroin gene that provides high tensile strength.</title>
        <authorList>
            <person name="Kono N."/>
            <person name="Nakamura H."/>
            <person name="Ohtoshi R."/>
            <person name="Tomita M."/>
            <person name="Numata K."/>
            <person name="Arakawa K."/>
        </authorList>
    </citation>
    <scope>NUCLEOTIDE SEQUENCE [LARGE SCALE GENOMIC DNA]</scope>
</reference>
<evidence type="ECO:0000256" key="1">
    <source>
        <dbReference type="SAM" id="MobiDB-lite"/>
    </source>
</evidence>
<evidence type="ECO:0000313" key="3">
    <source>
        <dbReference type="Proteomes" id="UP000299102"/>
    </source>
</evidence>
<proteinExistence type="predicted"/>
<comment type="caution">
    <text evidence="2">The sequence shown here is derived from an EMBL/GenBank/DDBJ whole genome shotgun (WGS) entry which is preliminary data.</text>
</comment>
<dbReference type="AlphaFoldDB" id="A0A4C1UY72"/>
<feature type="region of interest" description="Disordered" evidence="1">
    <location>
        <begin position="184"/>
        <end position="233"/>
    </location>
</feature>
<organism evidence="2 3">
    <name type="scientific">Eumeta variegata</name>
    <name type="common">Bagworm moth</name>
    <name type="synonym">Eumeta japonica</name>
    <dbReference type="NCBI Taxonomy" id="151549"/>
    <lineage>
        <taxon>Eukaryota</taxon>
        <taxon>Metazoa</taxon>
        <taxon>Ecdysozoa</taxon>
        <taxon>Arthropoda</taxon>
        <taxon>Hexapoda</taxon>
        <taxon>Insecta</taxon>
        <taxon>Pterygota</taxon>
        <taxon>Neoptera</taxon>
        <taxon>Endopterygota</taxon>
        <taxon>Lepidoptera</taxon>
        <taxon>Glossata</taxon>
        <taxon>Ditrysia</taxon>
        <taxon>Tineoidea</taxon>
        <taxon>Psychidae</taxon>
        <taxon>Oiketicinae</taxon>
        <taxon>Eumeta</taxon>
    </lineage>
</organism>
<protein>
    <submittedName>
        <fullName evidence="2">Uncharacterized protein</fullName>
    </submittedName>
</protein>
<sequence>MSHKTVQILIKTLYPLGLKSILNSYKLTALRSTCESPLAYDACPSAPRPRTEASGRHTPAASKEISLKAYDRVGDAYARHSTVNITVDDPNYFAICTCERRSRRCVRAQVGVRPPQCRFAGRLAAAAERAPAPGAPARPPFDRFKIQTKLTIVKLHKRKFKLELFYYVFSNSPKAQWVTSPRDRFAKSGVRGPSAAPGRRAGNPSAAKTWKTKQPRGHDTAARGRRRRATPGALRRPIAIKDRYFFLYVNP</sequence>
<evidence type="ECO:0000313" key="2">
    <source>
        <dbReference type="EMBL" id="GBP31190.1"/>
    </source>
</evidence>
<dbReference type="EMBL" id="BGZK01000242">
    <property type="protein sequence ID" value="GBP31190.1"/>
    <property type="molecule type" value="Genomic_DNA"/>
</dbReference>
<keyword evidence="3" id="KW-1185">Reference proteome</keyword>
<accession>A0A4C1UY72</accession>
<gene>
    <name evidence="2" type="ORF">EVAR_21628_1</name>
</gene>
<name>A0A4C1UY72_EUMVA</name>
<dbReference type="Proteomes" id="UP000299102">
    <property type="component" value="Unassembled WGS sequence"/>
</dbReference>